<comment type="caution">
    <text evidence="1">The sequence shown here is derived from an EMBL/GenBank/DDBJ whole genome shotgun (WGS) entry which is preliminary data.</text>
</comment>
<reference evidence="1" key="1">
    <citation type="submission" date="2020-04" db="EMBL/GenBank/DDBJ databases">
        <authorList>
            <person name="Alioto T."/>
            <person name="Alioto T."/>
            <person name="Gomez Garrido J."/>
        </authorList>
    </citation>
    <scope>NUCLEOTIDE SEQUENCE</scope>
    <source>
        <strain evidence="1">A484AB</strain>
    </source>
</reference>
<organism evidence="1 2">
    <name type="scientific">Paramuricea clavata</name>
    <name type="common">Red gorgonian</name>
    <name type="synonym">Violescent sea-whip</name>
    <dbReference type="NCBI Taxonomy" id="317549"/>
    <lineage>
        <taxon>Eukaryota</taxon>
        <taxon>Metazoa</taxon>
        <taxon>Cnidaria</taxon>
        <taxon>Anthozoa</taxon>
        <taxon>Octocorallia</taxon>
        <taxon>Malacalcyonacea</taxon>
        <taxon>Plexauridae</taxon>
        <taxon>Paramuricea</taxon>
    </lineage>
</organism>
<keyword evidence="2" id="KW-1185">Reference proteome</keyword>
<dbReference type="EMBL" id="CACRXK020020965">
    <property type="protein sequence ID" value="CAB4035346.1"/>
    <property type="molecule type" value="Genomic_DNA"/>
</dbReference>
<protein>
    <submittedName>
        <fullName evidence="1">Uncharacterized protein</fullName>
    </submittedName>
</protein>
<gene>
    <name evidence="1" type="ORF">PACLA_8A052263</name>
</gene>
<evidence type="ECO:0000313" key="1">
    <source>
        <dbReference type="EMBL" id="CAB4035346.1"/>
    </source>
</evidence>
<evidence type="ECO:0000313" key="2">
    <source>
        <dbReference type="Proteomes" id="UP001152795"/>
    </source>
</evidence>
<proteinExistence type="predicted"/>
<sequence length="61" mass="6860">MTCKCGELSADLEGVKLEQVISQNDIKVNNHNVGMLNDVVSNLKKEVYAMREKLDKHVDSQ</sequence>
<feature type="non-terminal residue" evidence="1">
    <location>
        <position position="61"/>
    </location>
</feature>
<name>A0A6S7JRJ3_PARCT</name>
<dbReference type="AlphaFoldDB" id="A0A6S7JRJ3"/>
<dbReference type="Proteomes" id="UP001152795">
    <property type="component" value="Unassembled WGS sequence"/>
</dbReference>
<accession>A0A6S7JRJ3</accession>